<reference evidence="3" key="1">
    <citation type="submission" date="2017-08" db="EMBL/GenBank/DDBJ databases">
        <authorList>
            <person name="de Groot N.N."/>
        </authorList>
    </citation>
    <scope>NUCLEOTIDE SEQUENCE [LARGE SCALE GENOMIC DNA]</scope>
</reference>
<evidence type="ECO:0000313" key="2">
    <source>
        <dbReference type="EMBL" id="ASZ74580.1"/>
    </source>
</evidence>
<proteinExistence type="predicted"/>
<evidence type="ECO:0000313" key="3">
    <source>
        <dbReference type="Proteomes" id="UP000226037"/>
    </source>
</evidence>
<feature type="domain" description="DNA-binding phage zinc finger" evidence="1">
    <location>
        <begin position="26"/>
        <end position="57"/>
    </location>
</feature>
<organism evidence="2 3">
    <name type="scientific">Mycobacterium phage Phabba</name>
    <dbReference type="NCBI Taxonomy" id="2027899"/>
    <lineage>
        <taxon>Viruses</taxon>
        <taxon>Duplodnaviria</taxon>
        <taxon>Heunggongvirae</taxon>
        <taxon>Uroviricota</taxon>
        <taxon>Caudoviricetes</taxon>
        <taxon>Ceeclamvirinae</taxon>
        <taxon>Myrnavirus</taxon>
        <taxon>Myrnavirus phabba</taxon>
        <taxon>Myranavirus phabba</taxon>
    </lineage>
</organism>
<accession>A0A249XSE9</accession>
<dbReference type="InterPro" id="IPR056911">
    <property type="entry name" value="Phage_Znf_bind_put"/>
</dbReference>
<gene>
    <name evidence="2" type="ORF">SEA_PHABBA_5</name>
</gene>
<dbReference type="EMBL" id="MF668280">
    <property type="protein sequence ID" value="ASZ74580.1"/>
    <property type="molecule type" value="Genomic_DNA"/>
</dbReference>
<dbReference type="Proteomes" id="UP000226037">
    <property type="component" value="Segment"/>
</dbReference>
<evidence type="ECO:0000259" key="1">
    <source>
        <dbReference type="Pfam" id="PF24623"/>
    </source>
</evidence>
<dbReference type="Pfam" id="PF24623">
    <property type="entry name" value="Phage_zn_bind_8"/>
    <property type="match status" value="1"/>
</dbReference>
<sequence>MSETTPTLGTVVANPFTGTIDDSKNVPCPTCGEPAGSECDTRQPSDINWVHSTRRLLYTELVAQLSSEPQPQFLFLDEF</sequence>
<protein>
    <recommendedName>
        <fullName evidence="1">DNA-binding phage zinc finger domain-containing protein</fullName>
    </recommendedName>
</protein>
<keyword evidence="3" id="KW-1185">Reference proteome</keyword>
<name>A0A249XSE9_9CAUD</name>